<dbReference type="AlphaFoldDB" id="A0A174FGE9"/>
<dbReference type="Pfam" id="PF08989">
    <property type="entry name" value="DUF1896"/>
    <property type="match status" value="1"/>
</dbReference>
<evidence type="ECO:0000313" key="2">
    <source>
        <dbReference type="Proteomes" id="UP000095614"/>
    </source>
</evidence>
<name>A0A174FGE9_BACUN</name>
<sequence length="150" mass="17121">MNNKKKNEGRTDFSYYGLYLLDYLTTNKFEQAADEAFIRERTDRAAEAYERARLEGYPADGAQELAMKVLTEGLRYSKHAILREVVENEFAGEVPGEKCEAFTQKLLPLVGNVFSIYDLSDDNFALSPEYDLLYTELTGAVILYIEEYGV</sequence>
<dbReference type="Proteomes" id="UP000095614">
    <property type="component" value="Unassembled WGS sequence"/>
</dbReference>
<reference evidence="1 2" key="1">
    <citation type="submission" date="2015-09" db="EMBL/GenBank/DDBJ databases">
        <authorList>
            <consortium name="Pathogen Informatics"/>
        </authorList>
    </citation>
    <scope>NUCLEOTIDE SEQUENCE [LARGE SCALE GENOMIC DNA]</scope>
    <source>
        <strain evidence="1 2">2789STDY5834847</strain>
    </source>
</reference>
<proteinExistence type="predicted"/>
<dbReference type="Gene3D" id="1.10.8.330">
    <property type="entry name" value="PG0816-like"/>
    <property type="match status" value="1"/>
</dbReference>
<protein>
    <submittedName>
        <fullName evidence="1">Domain of uncharacterized function (DUF1896)</fullName>
    </submittedName>
</protein>
<dbReference type="InterPro" id="IPR036297">
    <property type="entry name" value="PG0816-like_sf"/>
</dbReference>
<accession>A0A174FGE9</accession>
<dbReference type="SUPFAM" id="SSF140753">
    <property type="entry name" value="PG0816-like"/>
    <property type="match status" value="1"/>
</dbReference>
<dbReference type="InterPro" id="IPR015082">
    <property type="entry name" value="DUF1896"/>
</dbReference>
<organism evidence="1 2">
    <name type="scientific">Bacteroides uniformis</name>
    <dbReference type="NCBI Taxonomy" id="820"/>
    <lineage>
        <taxon>Bacteria</taxon>
        <taxon>Pseudomonadati</taxon>
        <taxon>Bacteroidota</taxon>
        <taxon>Bacteroidia</taxon>
        <taxon>Bacteroidales</taxon>
        <taxon>Bacteroidaceae</taxon>
        <taxon>Bacteroides</taxon>
    </lineage>
</organism>
<evidence type="ECO:0000313" key="1">
    <source>
        <dbReference type="EMBL" id="CUO47916.1"/>
    </source>
</evidence>
<dbReference type="Gene3D" id="1.10.8.340">
    <property type="entry name" value="PG0816-like"/>
    <property type="match status" value="1"/>
</dbReference>
<gene>
    <name evidence="1" type="ORF">ERS852462_00526</name>
</gene>
<dbReference type="EMBL" id="CZAF01000002">
    <property type="protein sequence ID" value="CUO47916.1"/>
    <property type="molecule type" value="Genomic_DNA"/>
</dbReference>
<dbReference type="OrthoDB" id="1079392at2"/>